<name>A0AAD7N0H3_9AGAR</name>
<dbReference type="AlphaFoldDB" id="A0AAD7N0H3"/>
<proteinExistence type="predicted"/>
<gene>
    <name evidence="2" type="ORF">B0H16DRAFT_1728511</name>
</gene>
<comment type="caution">
    <text evidence="2">The sequence shown here is derived from an EMBL/GenBank/DDBJ whole genome shotgun (WGS) entry which is preliminary data.</text>
</comment>
<protein>
    <submittedName>
        <fullName evidence="2">Uncharacterized protein</fullName>
    </submittedName>
</protein>
<reference evidence="2" key="1">
    <citation type="submission" date="2023-03" db="EMBL/GenBank/DDBJ databases">
        <title>Massive genome expansion in bonnet fungi (Mycena s.s.) driven by repeated elements and novel gene families across ecological guilds.</title>
        <authorList>
            <consortium name="Lawrence Berkeley National Laboratory"/>
            <person name="Harder C.B."/>
            <person name="Miyauchi S."/>
            <person name="Viragh M."/>
            <person name="Kuo A."/>
            <person name="Thoen E."/>
            <person name="Andreopoulos B."/>
            <person name="Lu D."/>
            <person name="Skrede I."/>
            <person name="Drula E."/>
            <person name="Henrissat B."/>
            <person name="Morin E."/>
            <person name="Kohler A."/>
            <person name="Barry K."/>
            <person name="LaButti K."/>
            <person name="Morin E."/>
            <person name="Salamov A."/>
            <person name="Lipzen A."/>
            <person name="Mereny Z."/>
            <person name="Hegedus B."/>
            <person name="Baldrian P."/>
            <person name="Stursova M."/>
            <person name="Weitz H."/>
            <person name="Taylor A."/>
            <person name="Grigoriev I.V."/>
            <person name="Nagy L.G."/>
            <person name="Martin F."/>
            <person name="Kauserud H."/>
        </authorList>
    </citation>
    <scope>NUCLEOTIDE SEQUENCE</scope>
    <source>
        <strain evidence="2">CBHHK182m</strain>
    </source>
</reference>
<sequence>MTNSSNVILTSSLVTPTGSGPPSPVEANLQLGERMATLDFTFITNEARAAVQNVSFSYDVACAYAQKCMSCTVGSS</sequence>
<dbReference type="EMBL" id="JARKIB010000099">
    <property type="protein sequence ID" value="KAJ7741251.1"/>
    <property type="molecule type" value="Genomic_DNA"/>
</dbReference>
<feature type="compositionally biased region" description="Polar residues" evidence="1">
    <location>
        <begin position="1"/>
        <end position="18"/>
    </location>
</feature>
<evidence type="ECO:0000313" key="2">
    <source>
        <dbReference type="EMBL" id="KAJ7741251.1"/>
    </source>
</evidence>
<evidence type="ECO:0000256" key="1">
    <source>
        <dbReference type="SAM" id="MobiDB-lite"/>
    </source>
</evidence>
<evidence type="ECO:0000313" key="3">
    <source>
        <dbReference type="Proteomes" id="UP001215598"/>
    </source>
</evidence>
<accession>A0AAD7N0H3</accession>
<organism evidence="2 3">
    <name type="scientific">Mycena metata</name>
    <dbReference type="NCBI Taxonomy" id="1033252"/>
    <lineage>
        <taxon>Eukaryota</taxon>
        <taxon>Fungi</taxon>
        <taxon>Dikarya</taxon>
        <taxon>Basidiomycota</taxon>
        <taxon>Agaricomycotina</taxon>
        <taxon>Agaricomycetes</taxon>
        <taxon>Agaricomycetidae</taxon>
        <taxon>Agaricales</taxon>
        <taxon>Marasmiineae</taxon>
        <taxon>Mycenaceae</taxon>
        <taxon>Mycena</taxon>
    </lineage>
</organism>
<dbReference type="Proteomes" id="UP001215598">
    <property type="component" value="Unassembled WGS sequence"/>
</dbReference>
<keyword evidence="3" id="KW-1185">Reference proteome</keyword>
<feature type="region of interest" description="Disordered" evidence="1">
    <location>
        <begin position="1"/>
        <end position="27"/>
    </location>
</feature>